<name>A0A193GG01_9BORD</name>
<dbReference type="KEGG" id="bfz:BAU07_19385"/>
<dbReference type="Proteomes" id="UP000091926">
    <property type="component" value="Chromosome"/>
</dbReference>
<gene>
    <name evidence="1" type="ORF">BAU07_19385</name>
</gene>
<evidence type="ECO:0000313" key="2">
    <source>
        <dbReference type="Proteomes" id="UP000091926"/>
    </source>
</evidence>
<dbReference type="EMBL" id="CP016172">
    <property type="protein sequence ID" value="ANN78992.1"/>
    <property type="molecule type" value="Genomic_DNA"/>
</dbReference>
<proteinExistence type="predicted"/>
<sequence length="108" mass="11662">MWGEYARCTAHRSGEGRVHRNNDIYKGFRLTAKVARDHPSPADGGGPVFRAIVRVGPASMQPEDGDEYPIPRFVDGGYVYSPAEAVHAAVAHGREIVDALCGVRLAST</sequence>
<reference evidence="1 2" key="1">
    <citation type="submission" date="2016-06" db="EMBL/GenBank/DDBJ databases">
        <title>Complete genome sequences of Bordetella bronchialis and Bordetella flabilis.</title>
        <authorList>
            <person name="LiPuma J.J."/>
            <person name="Spilker T."/>
        </authorList>
    </citation>
    <scope>NUCLEOTIDE SEQUENCE [LARGE SCALE GENOMIC DNA]</scope>
    <source>
        <strain evidence="1 2">AU10664</strain>
    </source>
</reference>
<accession>A0A193GG01</accession>
<evidence type="ECO:0000313" key="1">
    <source>
        <dbReference type="EMBL" id="ANN78992.1"/>
    </source>
</evidence>
<organism evidence="1 2">
    <name type="scientific">Bordetella flabilis</name>
    <dbReference type="NCBI Taxonomy" id="463014"/>
    <lineage>
        <taxon>Bacteria</taxon>
        <taxon>Pseudomonadati</taxon>
        <taxon>Pseudomonadota</taxon>
        <taxon>Betaproteobacteria</taxon>
        <taxon>Burkholderiales</taxon>
        <taxon>Alcaligenaceae</taxon>
        <taxon>Bordetella</taxon>
    </lineage>
</organism>
<dbReference type="STRING" id="463014.BAU07_19385"/>
<dbReference type="AlphaFoldDB" id="A0A193GG01"/>
<protein>
    <submittedName>
        <fullName evidence="1">Uncharacterized protein</fullName>
    </submittedName>
</protein>
<keyword evidence="2" id="KW-1185">Reference proteome</keyword>